<dbReference type="GO" id="GO:0008270">
    <property type="term" value="F:zinc ion binding"/>
    <property type="evidence" value="ECO:0007669"/>
    <property type="project" value="UniProtKB-KW"/>
</dbReference>
<gene>
    <name evidence="4" type="ORF">K2173_005179</name>
</gene>
<dbReference type="PANTHER" id="PTHR47662:SF1">
    <property type="entry name" value="RING-TYPE DOMAIN-CONTAINING PROTEIN"/>
    <property type="match status" value="1"/>
</dbReference>
<proteinExistence type="predicted"/>
<reference evidence="4 5" key="1">
    <citation type="submission" date="2021-09" db="EMBL/GenBank/DDBJ databases">
        <title>Genomic insights and catalytic innovation underlie evolution of tropane alkaloids biosynthesis.</title>
        <authorList>
            <person name="Wang Y.-J."/>
            <person name="Tian T."/>
            <person name="Huang J.-P."/>
            <person name="Huang S.-X."/>
        </authorList>
    </citation>
    <scope>NUCLEOTIDE SEQUENCE [LARGE SCALE GENOMIC DNA]</scope>
    <source>
        <strain evidence="4">KIB-2018</strain>
        <tissue evidence="4">Leaf</tissue>
    </source>
</reference>
<dbReference type="Gene3D" id="3.30.40.10">
    <property type="entry name" value="Zinc/RING finger domain, C3HC4 (zinc finger)"/>
    <property type="match status" value="1"/>
</dbReference>
<dbReference type="EMBL" id="JAIWQS010000003">
    <property type="protein sequence ID" value="KAJ8769576.1"/>
    <property type="molecule type" value="Genomic_DNA"/>
</dbReference>
<keyword evidence="2" id="KW-0472">Membrane</keyword>
<keyword evidence="1" id="KW-0479">Metal-binding</keyword>
<dbReference type="SMART" id="SM00184">
    <property type="entry name" value="RING"/>
    <property type="match status" value="1"/>
</dbReference>
<keyword evidence="1" id="KW-0863">Zinc-finger</keyword>
<feature type="domain" description="RING-type" evidence="3">
    <location>
        <begin position="77"/>
        <end position="119"/>
    </location>
</feature>
<dbReference type="PANTHER" id="PTHR47662">
    <property type="entry name" value="RING-TYPE DOMAIN-CONTAINING PROTEIN"/>
    <property type="match status" value="1"/>
</dbReference>
<organism evidence="4 5">
    <name type="scientific">Erythroxylum novogranatense</name>
    <dbReference type="NCBI Taxonomy" id="1862640"/>
    <lineage>
        <taxon>Eukaryota</taxon>
        <taxon>Viridiplantae</taxon>
        <taxon>Streptophyta</taxon>
        <taxon>Embryophyta</taxon>
        <taxon>Tracheophyta</taxon>
        <taxon>Spermatophyta</taxon>
        <taxon>Magnoliopsida</taxon>
        <taxon>eudicotyledons</taxon>
        <taxon>Gunneridae</taxon>
        <taxon>Pentapetalae</taxon>
        <taxon>rosids</taxon>
        <taxon>fabids</taxon>
        <taxon>Malpighiales</taxon>
        <taxon>Erythroxylaceae</taxon>
        <taxon>Erythroxylum</taxon>
    </lineage>
</organism>
<keyword evidence="1" id="KW-0862">Zinc</keyword>
<evidence type="ECO:0000313" key="5">
    <source>
        <dbReference type="Proteomes" id="UP001159364"/>
    </source>
</evidence>
<dbReference type="PROSITE" id="PS50089">
    <property type="entry name" value="ZF_RING_2"/>
    <property type="match status" value="1"/>
</dbReference>
<dbReference type="InterPro" id="IPR001841">
    <property type="entry name" value="Znf_RING"/>
</dbReference>
<name>A0AAV8TSW7_9ROSI</name>
<protein>
    <recommendedName>
        <fullName evidence="3">RING-type domain-containing protein</fullName>
    </recommendedName>
</protein>
<keyword evidence="2" id="KW-1133">Transmembrane helix</keyword>
<evidence type="ECO:0000256" key="2">
    <source>
        <dbReference type="SAM" id="Phobius"/>
    </source>
</evidence>
<evidence type="ECO:0000313" key="4">
    <source>
        <dbReference type="EMBL" id="KAJ8769576.1"/>
    </source>
</evidence>
<dbReference type="Pfam" id="PF13639">
    <property type="entry name" value="zf-RING_2"/>
    <property type="match status" value="1"/>
</dbReference>
<evidence type="ECO:0000256" key="1">
    <source>
        <dbReference type="PROSITE-ProRule" id="PRU00175"/>
    </source>
</evidence>
<dbReference type="SUPFAM" id="SSF57850">
    <property type="entry name" value="RING/U-box"/>
    <property type="match status" value="1"/>
</dbReference>
<keyword evidence="2" id="KW-0812">Transmembrane</keyword>
<dbReference type="Proteomes" id="UP001159364">
    <property type="component" value="Linkage Group LG03"/>
</dbReference>
<comment type="caution">
    <text evidence="4">The sequence shown here is derived from an EMBL/GenBank/DDBJ whole genome shotgun (WGS) entry which is preliminary data.</text>
</comment>
<keyword evidence="5" id="KW-1185">Reference proteome</keyword>
<dbReference type="AlphaFoldDB" id="A0AAV8TSW7"/>
<sequence length="164" mass="19010">MALALSESFSHFFTMTLLFFTLLLLELVKLCRSFMGGENNSDNRTLTTAQYVNLIEQEYPALSYVEGLRQQQRAAECAVCLSEFCDGESVRKLRCQHVFHKDCLDKWLQQCLATCPLCRGKVLADEAVNGYRRQQNLVVFEDSEDERLYMVSDFLNGNNLYWMF</sequence>
<dbReference type="InterPro" id="IPR013083">
    <property type="entry name" value="Znf_RING/FYVE/PHD"/>
</dbReference>
<evidence type="ECO:0000259" key="3">
    <source>
        <dbReference type="PROSITE" id="PS50089"/>
    </source>
</evidence>
<accession>A0AAV8TSW7</accession>
<feature type="transmembrane region" description="Helical" evidence="2">
    <location>
        <begin position="12"/>
        <end position="31"/>
    </location>
</feature>
<dbReference type="CDD" id="cd16454">
    <property type="entry name" value="RING-H2_PA-TM-RING"/>
    <property type="match status" value="1"/>
</dbReference>